<dbReference type="AlphaFoldDB" id="A0A0A9CNB8"/>
<proteinExistence type="predicted"/>
<reference evidence="1" key="2">
    <citation type="journal article" date="2015" name="Data Brief">
        <title>Shoot transcriptome of the giant reed, Arundo donax.</title>
        <authorList>
            <person name="Barrero R.A."/>
            <person name="Guerrero F.D."/>
            <person name="Moolhuijzen P."/>
            <person name="Goolsby J.A."/>
            <person name="Tidwell J."/>
            <person name="Bellgard S.E."/>
            <person name="Bellgard M.I."/>
        </authorList>
    </citation>
    <scope>NUCLEOTIDE SEQUENCE</scope>
    <source>
        <tissue evidence="1">Shoot tissue taken approximately 20 cm above the soil surface</tissue>
    </source>
</reference>
<name>A0A0A9CNB8_ARUDO</name>
<protein>
    <submittedName>
        <fullName evidence="1">Uncharacterized protein</fullName>
    </submittedName>
</protein>
<dbReference type="EMBL" id="GBRH01220091">
    <property type="protein sequence ID" value="JAD77804.1"/>
    <property type="molecule type" value="Transcribed_RNA"/>
</dbReference>
<accession>A0A0A9CNB8</accession>
<evidence type="ECO:0000313" key="1">
    <source>
        <dbReference type="EMBL" id="JAD77804.1"/>
    </source>
</evidence>
<reference evidence="1" key="1">
    <citation type="submission" date="2014-09" db="EMBL/GenBank/DDBJ databases">
        <authorList>
            <person name="Magalhaes I.L.F."/>
            <person name="Oliveira U."/>
            <person name="Santos F.R."/>
            <person name="Vidigal T.H.D.A."/>
            <person name="Brescovit A.D."/>
            <person name="Santos A.J."/>
        </authorList>
    </citation>
    <scope>NUCLEOTIDE SEQUENCE</scope>
    <source>
        <tissue evidence="1">Shoot tissue taken approximately 20 cm above the soil surface</tissue>
    </source>
</reference>
<organism evidence="1">
    <name type="scientific">Arundo donax</name>
    <name type="common">Giant reed</name>
    <name type="synonym">Donax arundinaceus</name>
    <dbReference type="NCBI Taxonomy" id="35708"/>
    <lineage>
        <taxon>Eukaryota</taxon>
        <taxon>Viridiplantae</taxon>
        <taxon>Streptophyta</taxon>
        <taxon>Embryophyta</taxon>
        <taxon>Tracheophyta</taxon>
        <taxon>Spermatophyta</taxon>
        <taxon>Magnoliopsida</taxon>
        <taxon>Liliopsida</taxon>
        <taxon>Poales</taxon>
        <taxon>Poaceae</taxon>
        <taxon>PACMAD clade</taxon>
        <taxon>Arundinoideae</taxon>
        <taxon>Arundineae</taxon>
        <taxon>Arundo</taxon>
    </lineage>
</organism>
<sequence length="89" mass="9777">MYTCTITGRSSGLADSINFIKYDDMEVTLITSCSLLIFSIGKQISHILLCLSNKLAQNFRSIHNLGISSIQQLSNLTGHKSLASTRRSV</sequence>